<accession>A0A655WNP6</accession>
<evidence type="ECO:0000313" key="2">
    <source>
        <dbReference type="Proteomes" id="UP000046067"/>
    </source>
</evidence>
<name>A0A655WNP6_VIBCL</name>
<sequence>MLKLIVANKVVNLLGGLMTVNQSCMTLMQEKMISHS</sequence>
<evidence type="ECO:0000313" key="1">
    <source>
        <dbReference type="EMBL" id="CSB95162.1"/>
    </source>
</evidence>
<proteinExistence type="predicted"/>
<organism evidence="1 2">
    <name type="scientific">Vibrio cholerae</name>
    <dbReference type="NCBI Taxonomy" id="666"/>
    <lineage>
        <taxon>Bacteria</taxon>
        <taxon>Pseudomonadati</taxon>
        <taxon>Pseudomonadota</taxon>
        <taxon>Gammaproteobacteria</taxon>
        <taxon>Vibrionales</taxon>
        <taxon>Vibrionaceae</taxon>
        <taxon>Vibrio</taxon>
    </lineage>
</organism>
<reference evidence="1 2" key="1">
    <citation type="submission" date="2015-07" db="EMBL/GenBank/DDBJ databases">
        <authorList>
            <consortium name="Pathogen Informatics"/>
        </authorList>
    </citation>
    <scope>NUCLEOTIDE SEQUENCE [LARGE SCALE GENOMIC DNA]</scope>
    <source>
        <strain evidence="1 2">A325</strain>
    </source>
</reference>
<dbReference type="AlphaFoldDB" id="A0A655WNP6"/>
<gene>
    <name evidence="1" type="ORF">ERS013201_01378</name>
</gene>
<dbReference type="EMBL" id="CWQJ01000007">
    <property type="protein sequence ID" value="CSB95162.1"/>
    <property type="molecule type" value="Genomic_DNA"/>
</dbReference>
<dbReference type="Proteomes" id="UP000046067">
    <property type="component" value="Unassembled WGS sequence"/>
</dbReference>
<protein>
    <submittedName>
        <fullName evidence="1">Uncharacterized protein</fullName>
    </submittedName>
</protein>